<organism evidence="1 2">
    <name type="scientific">Zizania palustris</name>
    <name type="common">Northern wild rice</name>
    <dbReference type="NCBI Taxonomy" id="103762"/>
    <lineage>
        <taxon>Eukaryota</taxon>
        <taxon>Viridiplantae</taxon>
        <taxon>Streptophyta</taxon>
        <taxon>Embryophyta</taxon>
        <taxon>Tracheophyta</taxon>
        <taxon>Spermatophyta</taxon>
        <taxon>Magnoliopsida</taxon>
        <taxon>Liliopsida</taxon>
        <taxon>Poales</taxon>
        <taxon>Poaceae</taxon>
        <taxon>BOP clade</taxon>
        <taxon>Oryzoideae</taxon>
        <taxon>Oryzeae</taxon>
        <taxon>Zizaniinae</taxon>
        <taxon>Zizania</taxon>
    </lineage>
</organism>
<reference evidence="1" key="1">
    <citation type="journal article" date="2021" name="bioRxiv">
        <title>Whole Genome Assembly and Annotation of Northern Wild Rice, Zizania palustris L., Supports a Whole Genome Duplication in the Zizania Genus.</title>
        <authorList>
            <person name="Haas M."/>
            <person name="Kono T."/>
            <person name="Macchietto M."/>
            <person name="Millas R."/>
            <person name="McGilp L."/>
            <person name="Shao M."/>
            <person name="Duquette J."/>
            <person name="Hirsch C.N."/>
            <person name="Kimball J."/>
        </authorList>
    </citation>
    <scope>NUCLEOTIDE SEQUENCE</scope>
    <source>
        <tissue evidence="1">Fresh leaf tissue</tissue>
    </source>
</reference>
<gene>
    <name evidence="1" type="ORF">GUJ93_ZPchr0005g16321</name>
</gene>
<dbReference type="Proteomes" id="UP000729402">
    <property type="component" value="Unassembled WGS sequence"/>
</dbReference>
<dbReference type="EMBL" id="JAAALK010000284">
    <property type="protein sequence ID" value="KAG8069108.1"/>
    <property type="molecule type" value="Genomic_DNA"/>
</dbReference>
<dbReference type="AlphaFoldDB" id="A0A8J5W139"/>
<evidence type="ECO:0000313" key="1">
    <source>
        <dbReference type="EMBL" id="KAG8069108.1"/>
    </source>
</evidence>
<accession>A0A8J5W139</accession>
<protein>
    <submittedName>
        <fullName evidence="1">Uncharacterized protein</fullName>
    </submittedName>
</protein>
<reference evidence="1" key="2">
    <citation type="submission" date="2021-02" db="EMBL/GenBank/DDBJ databases">
        <authorList>
            <person name="Kimball J.A."/>
            <person name="Haas M.W."/>
            <person name="Macchietto M."/>
            <person name="Kono T."/>
            <person name="Duquette J."/>
            <person name="Shao M."/>
        </authorList>
    </citation>
    <scope>NUCLEOTIDE SEQUENCE</scope>
    <source>
        <tissue evidence="1">Fresh leaf tissue</tissue>
    </source>
</reference>
<sequence>MKASVPWVKDSATARHFSAGTSVGPTYGHRSNQRVPMADDKHAGNVLTGQHITLCEKRSYLFKFVSCSKLGEACFDGRSLLRRSVTKPTEVGYKIDGHQFCAETDKASTDFAPGVICMSNLMLTDQVKPRPELDHQKLKTLVLAYITLS</sequence>
<name>A0A8J5W139_ZIZPA</name>
<keyword evidence="2" id="KW-1185">Reference proteome</keyword>
<evidence type="ECO:0000313" key="2">
    <source>
        <dbReference type="Proteomes" id="UP000729402"/>
    </source>
</evidence>
<comment type="caution">
    <text evidence="1">The sequence shown here is derived from an EMBL/GenBank/DDBJ whole genome shotgun (WGS) entry which is preliminary data.</text>
</comment>
<proteinExistence type="predicted"/>